<dbReference type="AlphaFoldDB" id="A0AAD7VK65"/>
<proteinExistence type="predicted"/>
<sequence length="104" mass="12240">MEMSRHSRRWSGWVGVSMSLSRENNEVKVENLCIVRVTRKRLGILSYDNANIRVKFIEANIEGKLRIFANWLGQSEKFESVFGIVCFLFSLSWKTKNRLEYMFG</sequence>
<reference evidence="1" key="1">
    <citation type="journal article" date="2023" name="Science">
        <title>Elucidation of the pathway for biosynthesis of saponin adjuvants from the soapbark tree.</title>
        <authorList>
            <person name="Reed J."/>
            <person name="Orme A."/>
            <person name="El-Demerdash A."/>
            <person name="Owen C."/>
            <person name="Martin L.B.B."/>
            <person name="Misra R.C."/>
            <person name="Kikuchi S."/>
            <person name="Rejzek M."/>
            <person name="Martin A.C."/>
            <person name="Harkess A."/>
            <person name="Leebens-Mack J."/>
            <person name="Louveau T."/>
            <person name="Stephenson M.J."/>
            <person name="Osbourn A."/>
        </authorList>
    </citation>
    <scope>NUCLEOTIDE SEQUENCE</scope>
    <source>
        <strain evidence="1">S10</strain>
    </source>
</reference>
<dbReference type="Proteomes" id="UP001163823">
    <property type="component" value="Chromosome 2"/>
</dbReference>
<keyword evidence="2" id="KW-1185">Reference proteome</keyword>
<dbReference type="KEGG" id="qsa:O6P43_002264"/>
<comment type="caution">
    <text evidence="1">The sequence shown here is derived from an EMBL/GenBank/DDBJ whole genome shotgun (WGS) entry which is preliminary data.</text>
</comment>
<protein>
    <submittedName>
        <fullName evidence="1">Uncharacterized protein</fullName>
    </submittedName>
</protein>
<name>A0AAD7VK65_QUISA</name>
<evidence type="ECO:0000313" key="1">
    <source>
        <dbReference type="EMBL" id="KAJ7978787.1"/>
    </source>
</evidence>
<dbReference type="EMBL" id="JARAOO010000002">
    <property type="protein sequence ID" value="KAJ7978787.1"/>
    <property type="molecule type" value="Genomic_DNA"/>
</dbReference>
<accession>A0AAD7VK65</accession>
<gene>
    <name evidence="1" type="ORF">O6P43_002264</name>
</gene>
<organism evidence="1 2">
    <name type="scientific">Quillaja saponaria</name>
    <name type="common">Soap bark tree</name>
    <dbReference type="NCBI Taxonomy" id="32244"/>
    <lineage>
        <taxon>Eukaryota</taxon>
        <taxon>Viridiplantae</taxon>
        <taxon>Streptophyta</taxon>
        <taxon>Embryophyta</taxon>
        <taxon>Tracheophyta</taxon>
        <taxon>Spermatophyta</taxon>
        <taxon>Magnoliopsida</taxon>
        <taxon>eudicotyledons</taxon>
        <taxon>Gunneridae</taxon>
        <taxon>Pentapetalae</taxon>
        <taxon>rosids</taxon>
        <taxon>fabids</taxon>
        <taxon>Fabales</taxon>
        <taxon>Quillajaceae</taxon>
        <taxon>Quillaja</taxon>
    </lineage>
</organism>
<evidence type="ECO:0000313" key="2">
    <source>
        <dbReference type="Proteomes" id="UP001163823"/>
    </source>
</evidence>